<evidence type="ECO:0000313" key="2">
    <source>
        <dbReference type="Proteomes" id="UP000674318"/>
    </source>
</evidence>
<dbReference type="PANTHER" id="PTHR11941">
    <property type="entry name" value="ENOYL-COA HYDRATASE-RELATED"/>
    <property type="match status" value="1"/>
</dbReference>
<dbReference type="KEGG" id="phet:94286804"/>
<name>A0A836I5C1_9TRYP</name>
<dbReference type="AlphaFoldDB" id="A0A836I5C1"/>
<sequence>MKRLCASSCMAPRWWRACSTPASDSGTAELVIVRESPIDNVVIFEMNNDGDNLLTSKMLSAFLKKINDVCDPDKSRCRGIVLTSKTPGVFSVGLDVQEFATNLSQERFTYYWSQFQQLFTTLHSLPVPLVSAINGDAAEGGCVMALASDYRVMARKHPTTADDLLIGIAATQQGSVVPPYVAGSVEHVVGFRVAEKLLCMGSMLTADEALSIGLVDEVVDQHDQAVVPCLQFMERLLEHPSPVPYWMIKNVSRRCLVAPLCTANLRSQDTVSFYNFFSSSHVKKALAEHTQKARVK</sequence>
<reference evidence="1 2" key="1">
    <citation type="submission" date="2021-02" db="EMBL/GenBank/DDBJ databases">
        <title>Porcisia hertigi Genome sequencing and assembly.</title>
        <authorList>
            <person name="Almutairi H."/>
            <person name="Gatherer D."/>
        </authorList>
    </citation>
    <scope>NUCLEOTIDE SEQUENCE [LARGE SCALE GENOMIC DNA]</scope>
    <source>
        <strain evidence="1 2">C119</strain>
    </source>
</reference>
<dbReference type="Gene3D" id="3.90.226.10">
    <property type="entry name" value="2-enoyl-CoA Hydratase, Chain A, domain 1"/>
    <property type="match status" value="1"/>
</dbReference>
<dbReference type="EMBL" id="JAFJZO010000036">
    <property type="protein sequence ID" value="KAG5490556.1"/>
    <property type="molecule type" value="Genomic_DNA"/>
</dbReference>
<dbReference type="Proteomes" id="UP000674318">
    <property type="component" value="Unassembled WGS sequence"/>
</dbReference>
<dbReference type="Pfam" id="PF00378">
    <property type="entry name" value="ECH_1"/>
    <property type="match status" value="1"/>
</dbReference>
<dbReference type="GO" id="GO:0005739">
    <property type="term" value="C:mitochondrion"/>
    <property type="evidence" value="ECO:0007669"/>
    <property type="project" value="TreeGrafter"/>
</dbReference>
<protein>
    <submittedName>
        <fullName evidence="1">Uncharacterized protein</fullName>
    </submittedName>
</protein>
<evidence type="ECO:0000313" key="1">
    <source>
        <dbReference type="EMBL" id="KAG5490556.1"/>
    </source>
</evidence>
<dbReference type="InterPro" id="IPR001753">
    <property type="entry name" value="Enoyl-CoA_hydra/iso"/>
</dbReference>
<dbReference type="PANTHER" id="PTHR11941:SF172">
    <property type="entry name" value="ISOMERASE, MITOCHONDRIAL, PUTATIVE-RELATED"/>
    <property type="match status" value="1"/>
</dbReference>
<dbReference type="InterPro" id="IPR029045">
    <property type="entry name" value="ClpP/crotonase-like_dom_sf"/>
</dbReference>
<dbReference type="GeneID" id="94286804"/>
<dbReference type="SUPFAM" id="SSF52096">
    <property type="entry name" value="ClpP/crotonase"/>
    <property type="match status" value="1"/>
</dbReference>
<organism evidence="1 2">
    <name type="scientific">Porcisia hertigi</name>
    <dbReference type="NCBI Taxonomy" id="2761500"/>
    <lineage>
        <taxon>Eukaryota</taxon>
        <taxon>Discoba</taxon>
        <taxon>Euglenozoa</taxon>
        <taxon>Kinetoplastea</taxon>
        <taxon>Metakinetoplastina</taxon>
        <taxon>Trypanosomatida</taxon>
        <taxon>Trypanosomatidae</taxon>
        <taxon>Leishmaniinae</taxon>
        <taxon>Porcisia</taxon>
    </lineage>
</organism>
<keyword evidence="2" id="KW-1185">Reference proteome</keyword>
<dbReference type="GO" id="GO:0006635">
    <property type="term" value="P:fatty acid beta-oxidation"/>
    <property type="evidence" value="ECO:0007669"/>
    <property type="project" value="TreeGrafter"/>
</dbReference>
<dbReference type="OrthoDB" id="1696280at2759"/>
<dbReference type="CDD" id="cd06558">
    <property type="entry name" value="crotonase-like"/>
    <property type="match status" value="1"/>
</dbReference>
<proteinExistence type="predicted"/>
<comment type="caution">
    <text evidence="1">The sequence shown here is derived from an EMBL/GenBank/DDBJ whole genome shotgun (WGS) entry which is preliminary data.</text>
</comment>
<gene>
    <name evidence="1" type="ORF">JKF63_00676</name>
</gene>
<dbReference type="RefSeq" id="XP_067752884.1">
    <property type="nucleotide sequence ID" value="XM_067896727.1"/>
</dbReference>
<accession>A0A836I5C1</accession>